<dbReference type="Pfam" id="PF13738">
    <property type="entry name" value="Pyr_redox_3"/>
    <property type="match status" value="1"/>
</dbReference>
<dbReference type="Proteomes" id="UP000024837">
    <property type="component" value="Unassembled WGS sequence"/>
</dbReference>
<dbReference type="HOGENOM" id="CLU_015676_1_0_1"/>
<dbReference type="PRINTS" id="PR00469">
    <property type="entry name" value="PNDRDTASEII"/>
</dbReference>
<dbReference type="GO" id="GO:0050660">
    <property type="term" value="F:flavin adenine dinucleotide binding"/>
    <property type="evidence" value="ECO:0007669"/>
    <property type="project" value="TreeGrafter"/>
</dbReference>
<reference evidence="3 4" key="1">
    <citation type="submission" date="2013-05" db="EMBL/GenBank/DDBJ databases">
        <title>Drechslerella stenobrocha genome reveals carnivorous origination and mechanical trapping mechanism of predatory fungi.</title>
        <authorList>
            <person name="Liu X."/>
            <person name="Zhang W."/>
            <person name="Liu K."/>
        </authorList>
    </citation>
    <scope>NUCLEOTIDE SEQUENCE [LARGE SCALE GENOMIC DNA]</scope>
    <source>
        <strain evidence="3 4">248</strain>
    </source>
</reference>
<dbReference type="PRINTS" id="PR00368">
    <property type="entry name" value="FADPNR"/>
</dbReference>
<dbReference type="SUPFAM" id="SSF51905">
    <property type="entry name" value="FAD/NAD(P)-binding domain"/>
    <property type="match status" value="2"/>
</dbReference>
<sequence>MTIDDEGNPPFPLKSTPTPSSDAQWRPDPASFNAPQIVSESLDCFNKAIESPTIASLQNVMFPNAFWRDHLFLTWDLRTLHGLDKISTYLSGPETSKKLASVKITPTTGNYKRQPFLDPSDTKSFNITAFIDVESDEGVGEGIIKLFLDGDNNWKVFNIYTALVAIKGHPEHSGLNRPHGGLHGDQSNDPRNWKERLEWSVNFTDSSPTVLVVGAGQADLTVAARLKQLDIPTLVIDKNPRIGDNWRNRYHSLVLHDPVWYDHLPYLPFPKTWPIFTPKDKLGDWLEHYAATMELAVWTSTTVGPSEYRDGKWTIKLSRNGEERTLTPRHVILCTGQSGEPNIVNFENEEAFPGPVTHSSKWTGPERLRGKKVIVIGAGNTGHDIAHSLVSSGAFPTIVQRSSTHVSSSDIGLKTLLGSLYFEGGPEAEEADLLAFSTPNSVLKGIAQMITTGLRAMDKDGPMLAGLEKVGFRINDGPDGAGLLFQYFECGGSYYIDIGASAMIAEGQIGLKHANINKFTEKGILFDDGEELEAAEIVVATGYKNMRTTAGIVFPCVKGCVNVVGGMDEEGETRTLFRDSGHPGFWFMGMNLAHCRYFSRLLALRIAGEELGLSTPRYK</sequence>
<dbReference type="Gene3D" id="3.50.50.60">
    <property type="entry name" value="FAD/NAD(P)-binding domain"/>
    <property type="match status" value="1"/>
</dbReference>
<dbReference type="GO" id="GO:0004497">
    <property type="term" value="F:monooxygenase activity"/>
    <property type="evidence" value="ECO:0007669"/>
    <property type="project" value="TreeGrafter"/>
</dbReference>
<name>W7HZ03_9PEZI</name>
<evidence type="ECO:0000313" key="4">
    <source>
        <dbReference type="Proteomes" id="UP000024837"/>
    </source>
</evidence>
<keyword evidence="4" id="KW-1185">Reference proteome</keyword>
<protein>
    <recommendedName>
        <fullName evidence="5">FAD/NAD(P)-binding domain-containing protein</fullName>
    </recommendedName>
</protein>
<gene>
    <name evidence="3" type="ORF">DRE_00049</name>
</gene>
<evidence type="ECO:0008006" key="5">
    <source>
        <dbReference type="Google" id="ProtNLM"/>
    </source>
</evidence>
<organism evidence="3 4">
    <name type="scientific">Drechslerella stenobrocha 248</name>
    <dbReference type="NCBI Taxonomy" id="1043628"/>
    <lineage>
        <taxon>Eukaryota</taxon>
        <taxon>Fungi</taxon>
        <taxon>Dikarya</taxon>
        <taxon>Ascomycota</taxon>
        <taxon>Pezizomycotina</taxon>
        <taxon>Orbiliomycetes</taxon>
        <taxon>Orbiliales</taxon>
        <taxon>Orbiliaceae</taxon>
        <taxon>Drechslerella</taxon>
    </lineage>
</organism>
<dbReference type="InterPro" id="IPR050982">
    <property type="entry name" value="Auxin_biosynth/cation_transpt"/>
</dbReference>
<dbReference type="InterPro" id="IPR036188">
    <property type="entry name" value="FAD/NAD-bd_sf"/>
</dbReference>
<proteinExistence type="predicted"/>
<keyword evidence="1" id="KW-0560">Oxidoreductase</keyword>
<evidence type="ECO:0000256" key="1">
    <source>
        <dbReference type="ARBA" id="ARBA00023002"/>
    </source>
</evidence>
<dbReference type="EMBL" id="KI966371">
    <property type="protein sequence ID" value="EWC48744.1"/>
    <property type="molecule type" value="Genomic_DNA"/>
</dbReference>
<feature type="region of interest" description="Disordered" evidence="2">
    <location>
        <begin position="1"/>
        <end position="32"/>
    </location>
</feature>
<dbReference type="PANTHER" id="PTHR43539:SF68">
    <property type="entry name" value="FLAVIN-BINDING MONOOXYGENASE-LIKE PROTEIN (AFU_ORTHOLOGUE AFUA_4G09220)"/>
    <property type="match status" value="1"/>
</dbReference>
<dbReference type="PANTHER" id="PTHR43539">
    <property type="entry name" value="FLAVIN-BINDING MONOOXYGENASE-LIKE PROTEIN (AFU_ORTHOLOGUE AFUA_4G09220)"/>
    <property type="match status" value="1"/>
</dbReference>
<evidence type="ECO:0000256" key="2">
    <source>
        <dbReference type="SAM" id="MobiDB-lite"/>
    </source>
</evidence>
<dbReference type="OrthoDB" id="74360at2759"/>
<accession>W7HZ03</accession>
<evidence type="ECO:0000313" key="3">
    <source>
        <dbReference type="EMBL" id="EWC48744.1"/>
    </source>
</evidence>
<dbReference type="AlphaFoldDB" id="W7HZ03"/>